<keyword evidence="3" id="KW-0723">Serine/threonine-protein kinase</keyword>
<evidence type="ECO:0000259" key="2">
    <source>
        <dbReference type="Pfam" id="PF13360"/>
    </source>
</evidence>
<dbReference type="HOGENOM" id="CLU_027480_4_1_6"/>
<dbReference type="GO" id="GO:0004674">
    <property type="term" value="F:protein serine/threonine kinase activity"/>
    <property type="evidence" value="ECO:0007669"/>
    <property type="project" value="UniProtKB-KW"/>
</dbReference>
<dbReference type="PANTHER" id="PTHR34512:SF30">
    <property type="entry name" value="OUTER MEMBRANE PROTEIN ASSEMBLY FACTOR BAMB"/>
    <property type="match status" value="1"/>
</dbReference>
<dbReference type="PANTHER" id="PTHR34512">
    <property type="entry name" value="CELL SURFACE PROTEIN"/>
    <property type="match status" value="1"/>
</dbReference>
<dbReference type="Proteomes" id="UP000001036">
    <property type="component" value="Chromosome"/>
</dbReference>
<protein>
    <submittedName>
        <fullName evidence="3">Serine/threonine protein kinase</fullName>
    </submittedName>
</protein>
<feature type="domain" description="Pyrrolo-quinoline quinone repeat" evidence="2">
    <location>
        <begin position="177"/>
        <end position="293"/>
    </location>
</feature>
<dbReference type="AlphaFoldDB" id="B3PJR6"/>
<evidence type="ECO:0000313" key="4">
    <source>
        <dbReference type="Proteomes" id="UP000001036"/>
    </source>
</evidence>
<dbReference type="OrthoDB" id="9794322at2"/>
<dbReference type="SMART" id="SM00564">
    <property type="entry name" value="PQQ"/>
    <property type="match status" value="7"/>
</dbReference>
<evidence type="ECO:0000313" key="3">
    <source>
        <dbReference type="EMBL" id="ACE82763.1"/>
    </source>
</evidence>
<dbReference type="STRING" id="498211.CJA_2276"/>
<keyword evidence="1" id="KW-0732">Signal</keyword>
<feature type="domain" description="Pyrrolo-quinoline quinone repeat" evidence="2">
    <location>
        <begin position="55"/>
        <end position="145"/>
    </location>
</feature>
<keyword evidence="4" id="KW-1185">Reference proteome</keyword>
<name>B3PJR6_CELJU</name>
<keyword evidence="3" id="KW-0418">Kinase</keyword>
<dbReference type="Gene3D" id="2.130.10.10">
    <property type="entry name" value="YVTN repeat-like/Quinoprotein amine dehydrogenase"/>
    <property type="match status" value="2"/>
</dbReference>
<reference evidence="3 4" key="1">
    <citation type="journal article" date="2008" name="J. Bacteriol.">
        <title>Insights into plant cell wall degradation from the genome sequence of the soil bacterium Cellvibrio japonicus.</title>
        <authorList>
            <person name="Deboy R.T."/>
            <person name="Mongodin E.F."/>
            <person name="Fouts D.E."/>
            <person name="Tailford L.E."/>
            <person name="Khouri H."/>
            <person name="Emerson J.B."/>
            <person name="Mohamoud Y."/>
            <person name="Watkins K."/>
            <person name="Henrissat B."/>
            <person name="Gilbert H.J."/>
            <person name="Nelson K.E."/>
        </authorList>
    </citation>
    <scope>NUCLEOTIDE SEQUENCE [LARGE SCALE GENOMIC DNA]</scope>
    <source>
        <strain evidence="3 4">Ueda107</strain>
    </source>
</reference>
<dbReference type="RefSeq" id="WP_012487876.1">
    <property type="nucleotide sequence ID" value="NC_010995.1"/>
</dbReference>
<proteinExistence type="predicted"/>
<keyword evidence="3" id="KW-0808">Transferase</keyword>
<dbReference type="SUPFAM" id="SSF50998">
    <property type="entry name" value="Quinoprotein alcohol dehydrogenase-like"/>
    <property type="match status" value="2"/>
</dbReference>
<gene>
    <name evidence="3" type="ordered locus">CJA_2276</name>
</gene>
<dbReference type="eggNOG" id="COG1520">
    <property type="taxonomic scope" value="Bacteria"/>
</dbReference>
<feature type="chain" id="PRO_5002796622" evidence="1">
    <location>
        <begin position="34"/>
        <end position="452"/>
    </location>
</feature>
<dbReference type="Pfam" id="PF13360">
    <property type="entry name" value="PQQ_2"/>
    <property type="match status" value="2"/>
</dbReference>
<dbReference type="InterPro" id="IPR002372">
    <property type="entry name" value="PQQ_rpt_dom"/>
</dbReference>
<evidence type="ECO:0000256" key="1">
    <source>
        <dbReference type="SAM" id="SignalP"/>
    </source>
</evidence>
<feature type="signal peptide" evidence="1">
    <location>
        <begin position="1"/>
        <end position="33"/>
    </location>
</feature>
<organism evidence="3 4">
    <name type="scientific">Cellvibrio japonicus (strain Ueda107)</name>
    <name type="common">Pseudomonas fluorescens subsp. cellulosa</name>
    <dbReference type="NCBI Taxonomy" id="498211"/>
    <lineage>
        <taxon>Bacteria</taxon>
        <taxon>Pseudomonadati</taxon>
        <taxon>Pseudomonadota</taxon>
        <taxon>Gammaproteobacteria</taxon>
        <taxon>Cellvibrionales</taxon>
        <taxon>Cellvibrionaceae</taxon>
        <taxon>Cellvibrio</taxon>
    </lineage>
</organism>
<dbReference type="EMBL" id="CP000934">
    <property type="protein sequence ID" value="ACE82763.1"/>
    <property type="molecule type" value="Genomic_DNA"/>
</dbReference>
<dbReference type="KEGG" id="cja:CJA_2276"/>
<dbReference type="InterPro" id="IPR015943">
    <property type="entry name" value="WD40/YVTN_repeat-like_dom_sf"/>
</dbReference>
<accession>B3PJR6</accession>
<dbReference type="InterPro" id="IPR011047">
    <property type="entry name" value="Quinoprotein_ADH-like_sf"/>
</dbReference>
<dbReference type="PROSITE" id="PS51257">
    <property type="entry name" value="PROKAR_LIPOPROTEIN"/>
    <property type="match status" value="1"/>
</dbReference>
<dbReference type="InterPro" id="IPR018391">
    <property type="entry name" value="PQQ_b-propeller_rpt"/>
</dbReference>
<sequence>MKLFHRSIHVRPRFYSSLFVSLLMAASACSTTASVGSSPVGKKHADKTVDVRKLTQRWTYPLYAPVSATPVVVGEQLWVAAENGNLYAFDVKARRLQWLYHTEAAIVSTPVVADGRVHFLSRDGFVYALEQHSGKLLWRFATGGEQRFAAIGGYGYPASAGPVPDPWDFYGSSPLVIDGTLYVGSSDHHVYALDAATGDQRWRFNTGAPVHSSPVYAGGNILIGNWETKLYALDAQTGSERWQFQGGTDPQYSAMQGFTASPRVDSQRVYIGARDGFFYALRLTDGSLAWKYDAASSWVLSSAAIDDKQVYLGTSDTGLFLALDKKTGQEKYRKNTRLWTYASPVIAENRYVFAATMAGEIYAYDKNTGQEQWYYQTVEGRRDINDIVDNHTGKLRSEKLFAPDVQMQAAVEQVKALGAFVASPIWVNQQLIAVSANGNIVLFDTGHRKGAD</sequence>